<dbReference type="InterPro" id="IPR003356">
    <property type="entry name" value="DNA_methylase_A-5"/>
</dbReference>
<dbReference type="AlphaFoldDB" id="A2RJ12"/>
<dbReference type="PRINTS" id="PR00507">
    <property type="entry name" value="N12N6MTFRASE"/>
</dbReference>
<dbReference type="STRING" id="416870.llmg_0659"/>
<gene>
    <name evidence="10" type="primary">hsdM</name>
    <name evidence="10" type="ordered locus">llmg_0659</name>
</gene>
<comment type="catalytic activity">
    <reaction evidence="7">
        <text>a 2'-deoxyadenosine in DNA + S-adenosyl-L-methionine = an N(6)-methyl-2'-deoxyadenosine in DNA + S-adenosyl-L-homocysteine + H(+)</text>
        <dbReference type="Rhea" id="RHEA:15197"/>
        <dbReference type="Rhea" id="RHEA-COMP:12418"/>
        <dbReference type="Rhea" id="RHEA-COMP:12419"/>
        <dbReference type="ChEBI" id="CHEBI:15378"/>
        <dbReference type="ChEBI" id="CHEBI:57856"/>
        <dbReference type="ChEBI" id="CHEBI:59789"/>
        <dbReference type="ChEBI" id="CHEBI:90615"/>
        <dbReference type="ChEBI" id="CHEBI:90616"/>
        <dbReference type="EC" id="2.1.1.72"/>
    </reaction>
</comment>
<evidence type="ECO:0000256" key="6">
    <source>
        <dbReference type="ARBA" id="ARBA00022747"/>
    </source>
</evidence>
<dbReference type="PANTHER" id="PTHR42933">
    <property type="entry name" value="SLR6095 PROTEIN"/>
    <property type="match status" value="1"/>
</dbReference>
<dbReference type="GO" id="GO:0008170">
    <property type="term" value="F:N-methyltransferase activity"/>
    <property type="evidence" value="ECO:0007669"/>
    <property type="project" value="InterPro"/>
</dbReference>
<dbReference type="InterPro" id="IPR004546">
    <property type="entry name" value="Restrct_endonuc_T1M"/>
</dbReference>
<evidence type="ECO:0000313" key="11">
    <source>
        <dbReference type="Proteomes" id="UP000000364"/>
    </source>
</evidence>
<dbReference type="SMR" id="A2RJ12"/>
<reference evidence="10 11" key="1">
    <citation type="journal article" date="2007" name="J. Bacteriol.">
        <title>The complete genome sequence of the lactic acid bacterial paradigm Lactococcus lactis subsp. cremoris MG1363.</title>
        <authorList>
            <person name="Wegmann U."/>
            <person name="O'Connell-Motherway M."/>
            <person name="Zomer A."/>
            <person name="Buist G."/>
            <person name="Shearman C."/>
            <person name="Canchaya C."/>
            <person name="Ventura M."/>
            <person name="Goesmann A."/>
            <person name="Gasson M.J."/>
            <person name="Kuipers O.P."/>
            <person name="van Sinderen D."/>
            <person name="Kok J."/>
        </authorList>
    </citation>
    <scope>NUCLEOTIDE SEQUENCE [LARGE SCALE GENOMIC DNA]</scope>
    <source>
        <strain evidence="10 11">MG1363</strain>
    </source>
</reference>
<dbReference type="Pfam" id="PF02384">
    <property type="entry name" value="N6_Mtase"/>
    <property type="match status" value="1"/>
</dbReference>
<dbReference type="KEGG" id="llm:llmg_0659"/>
<dbReference type="eggNOG" id="COG0286">
    <property type="taxonomic scope" value="Bacteria"/>
</dbReference>
<dbReference type="GO" id="GO:0009307">
    <property type="term" value="P:DNA restriction-modification system"/>
    <property type="evidence" value="ECO:0007669"/>
    <property type="project" value="UniProtKB-KW"/>
</dbReference>
<dbReference type="SUPFAM" id="SSF53335">
    <property type="entry name" value="S-adenosyl-L-methionine-dependent methyltransferases"/>
    <property type="match status" value="1"/>
</dbReference>
<dbReference type="GO" id="GO:0009007">
    <property type="term" value="F:site-specific DNA-methyltransferase (adenine-specific) activity"/>
    <property type="evidence" value="ECO:0007669"/>
    <property type="project" value="UniProtKB-EC"/>
</dbReference>
<dbReference type="REBASE" id="14736">
    <property type="entry name" value="M.Lla1363ORF659P"/>
</dbReference>
<dbReference type="PhylomeDB" id="A2RJ12"/>
<dbReference type="InterPro" id="IPR002052">
    <property type="entry name" value="DNA_methylase_N6_adenine_CS"/>
</dbReference>
<evidence type="ECO:0000313" key="10">
    <source>
        <dbReference type="EMBL" id="CAL97260.1"/>
    </source>
</evidence>
<organism evidence="10 11">
    <name type="scientific">Lactococcus lactis subsp. cremoris (strain MG1363)</name>
    <dbReference type="NCBI Taxonomy" id="416870"/>
    <lineage>
        <taxon>Bacteria</taxon>
        <taxon>Bacillati</taxon>
        <taxon>Bacillota</taxon>
        <taxon>Bacilli</taxon>
        <taxon>Lactobacillales</taxon>
        <taxon>Streptococcaceae</taxon>
        <taxon>Lactococcus</taxon>
        <taxon>Lactococcus cremoris subsp. cremoris</taxon>
    </lineage>
</organism>
<dbReference type="Pfam" id="PF12161">
    <property type="entry name" value="HsdM_N"/>
    <property type="match status" value="1"/>
</dbReference>
<dbReference type="InterPro" id="IPR038333">
    <property type="entry name" value="T1MK-like_N_sf"/>
</dbReference>
<keyword evidence="3 10" id="KW-0489">Methyltransferase</keyword>
<evidence type="ECO:0000256" key="3">
    <source>
        <dbReference type="ARBA" id="ARBA00022603"/>
    </source>
</evidence>
<dbReference type="InterPro" id="IPR022749">
    <property type="entry name" value="D12N6_MeTrfase_N"/>
</dbReference>
<protein>
    <recommendedName>
        <fullName evidence="2">site-specific DNA-methyltransferase (adenine-specific)</fullName>
        <ecNumber evidence="2">2.1.1.72</ecNumber>
    </recommendedName>
</protein>
<dbReference type="PANTHER" id="PTHR42933:SF1">
    <property type="entry name" value="SITE-SPECIFIC DNA-METHYLTRANSFERASE (ADENINE-SPECIFIC)"/>
    <property type="match status" value="1"/>
</dbReference>
<dbReference type="NCBIfam" id="TIGR00497">
    <property type="entry name" value="hsdM"/>
    <property type="match status" value="1"/>
</dbReference>
<dbReference type="GO" id="GO:0003677">
    <property type="term" value="F:DNA binding"/>
    <property type="evidence" value="ECO:0007669"/>
    <property type="project" value="InterPro"/>
</dbReference>
<evidence type="ECO:0000256" key="1">
    <source>
        <dbReference type="ARBA" id="ARBA00006594"/>
    </source>
</evidence>
<dbReference type="Proteomes" id="UP000000364">
    <property type="component" value="Chromosome"/>
</dbReference>
<evidence type="ECO:0000259" key="9">
    <source>
        <dbReference type="Pfam" id="PF12161"/>
    </source>
</evidence>
<dbReference type="InterPro" id="IPR029063">
    <property type="entry name" value="SAM-dependent_MTases_sf"/>
</dbReference>
<keyword evidence="5" id="KW-0949">S-adenosyl-L-methionine</keyword>
<evidence type="ECO:0000256" key="4">
    <source>
        <dbReference type="ARBA" id="ARBA00022679"/>
    </source>
</evidence>
<dbReference type="Gene3D" id="1.20.1260.30">
    <property type="match status" value="1"/>
</dbReference>
<dbReference type="PROSITE" id="PS00092">
    <property type="entry name" value="N6_MTASE"/>
    <property type="match status" value="1"/>
</dbReference>
<name>A2RJ12_LACLM</name>
<evidence type="ECO:0000256" key="7">
    <source>
        <dbReference type="ARBA" id="ARBA00047942"/>
    </source>
</evidence>
<dbReference type="GO" id="GO:0032259">
    <property type="term" value="P:methylation"/>
    <property type="evidence" value="ECO:0007669"/>
    <property type="project" value="UniProtKB-KW"/>
</dbReference>
<proteinExistence type="inferred from homology"/>
<evidence type="ECO:0000256" key="5">
    <source>
        <dbReference type="ARBA" id="ARBA00022691"/>
    </source>
</evidence>
<accession>A2RJ12</accession>
<dbReference type="HOGENOM" id="CLU_013049_0_2_9"/>
<feature type="domain" description="DNA methylase adenine-specific" evidence="8">
    <location>
        <begin position="175"/>
        <end position="482"/>
    </location>
</feature>
<feature type="domain" description="N6 adenine-specific DNA methyltransferase N-terminal" evidence="9">
    <location>
        <begin position="11"/>
        <end position="164"/>
    </location>
</feature>
<dbReference type="EC" id="2.1.1.72" evidence="2"/>
<evidence type="ECO:0000256" key="2">
    <source>
        <dbReference type="ARBA" id="ARBA00011900"/>
    </source>
</evidence>
<dbReference type="Gene3D" id="3.40.50.150">
    <property type="entry name" value="Vaccinia Virus protein VP39"/>
    <property type="match status" value="1"/>
</dbReference>
<keyword evidence="4 10" id="KW-0808">Transferase</keyword>
<evidence type="ECO:0000259" key="8">
    <source>
        <dbReference type="Pfam" id="PF02384"/>
    </source>
</evidence>
<sequence>MERRIIMATGLNQQLWASADILRGKMDASEYKNYLLGLIFYKYLSDAQLREVYEQENGKTDTFPERSTQYAGFMEWYEEDKDDLIENIQPKQGYFIQPDQLFYHYRIKADNYEFNLTDLQAGFNELERQGEEFSGLFADIDLNSTKLGSNAQQRNVTITEVLRALDEIDLFEHNGDVIGDAYEYLIGMFAAGAGKKAGEFYTPQAVSRIMSEITSIGQESRAPFHIYDPAMGSGSLMLNIRRYLINPNQVHYHGQELNTTTFNLARMNLILHGVDKERMNLNNGDTLDADWPSEEPYQFDSVVMNPPYSAKWSAADKFLSDPRFERFGKLAPKSKADFAFLLHGFYHLKESGTMGIVLPHGVLFRGAAEGTIRQALLEMGAIDAVIGLPANIFFGTSIPTTVIILKKNRSRRDVLFIDASQDFEKQKNQNVLLDEHIDKIVSTYKKREDIERYAHVASFDEIQENDFNLNIPRYVDTFEEEEPVDLVAVNTNLLKINEELVQQEQVLLSLINDFSESEENQALIESMRLLLRGGHDEYKKSTIKV</sequence>
<dbReference type="InterPro" id="IPR051537">
    <property type="entry name" value="DNA_Adenine_Mtase"/>
</dbReference>
<keyword evidence="6" id="KW-0680">Restriction system</keyword>
<comment type="similarity">
    <text evidence="1">Belongs to the N(4)/N(6)-methyltransferase family.</text>
</comment>
<dbReference type="EMBL" id="AM406671">
    <property type="protein sequence ID" value="CAL97260.1"/>
    <property type="molecule type" value="Genomic_DNA"/>
</dbReference>